<accession>B4DCQ9</accession>
<protein>
    <submittedName>
        <fullName evidence="4">Protein serine/threonine phosphatase</fullName>
    </submittedName>
</protein>
<dbReference type="AlphaFoldDB" id="B4DCQ9"/>
<comment type="caution">
    <text evidence="4">The sequence shown here is derived from an EMBL/GenBank/DDBJ whole genome shotgun (WGS) entry which is preliminary data.</text>
</comment>
<dbReference type="InterPro" id="IPR036457">
    <property type="entry name" value="PPM-type-like_dom_sf"/>
</dbReference>
<gene>
    <name evidence="4" type="ORF">CfE428DRAFT_6700</name>
</gene>
<feature type="region of interest" description="Disordered" evidence="1">
    <location>
        <begin position="329"/>
        <end position="424"/>
    </location>
</feature>
<proteinExistence type="predicted"/>
<dbReference type="Proteomes" id="UP000005824">
    <property type="component" value="Unassembled WGS sequence"/>
</dbReference>
<evidence type="ECO:0000313" key="5">
    <source>
        <dbReference type="Proteomes" id="UP000005824"/>
    </source>
</evidence>
<dbReference type="SMART" id="SM00332">
    <property type="entry name" value="PP2Cc"/>
    <property type="match status" value="1"/>
</dbReference>
<dbReference type="InParanoid" id="B4DCQ9"/>
<dbReference type="Pfam" id="PF13672">
    <property type="entry name" value="PP2C_2"/>
    <property type="match status" value="1"/>
</dbReference>
<dbReference type="SMART" id="SM00331">
    <property type="entry name" value="PP2C_SIG"/>
    <property type="match status" value="1"/>
</dbReference>
<feature type="domain" description="PPM-type phosphatase" evidence="3">
    <location>
        <begin position="11"/>
        <end position="250"/>
    </location>
</feature>
<dbReference type="InterPro" id="IPR001932">
    <property type="entry name" value="PPM-type_phosphatase-like_dom"/>
</dbReference>
<keyword evidence="2" id="KW-0812">Transmembrane</keyword>
<dbReference type="STRING" id="497964.CfE428DRAFT_6700"/>
<evidence type="ECO:0000256" key="2">
    <source>
        <dbReference type="SAM" id="Phobius"/>
    </source>
</evidence>
<name>B4DCQ9_9BACT</name>
<sequence>MSQSDAKDGFRFLISSSQGPRPEQQDSGICLSNDVQGTALLVVGDGVGGRSGGRLASQKLTQLATELWEERKGSLAKPAEDLAMLCQVAHEHINSEGSKLGISPRTTIVALYLTPKQAFWVHSGDSRLYHFREGKLVERTEDHSLLEIMVQRGAVKEEDMGSHPDQNTLLQSLGGEEFVAPSSGSAEITPDDGFLLCTDGFWERTKPEEMAALVFAEAAEAKGLLADAVERAVGRNGPKGDNVTVAVALPARIALPARAAAAMAAATVMPVKAAPTRAALDRKQKITLLSGAFLLLVVTPILFFWPEEKKPNTAATPAAPVAIPPRAIPVEKSASTPPPLSPPQAQPVPVEKPPAQGIPPSRELPLPTDPPSDRSTPAAGPTPIAVPLHPFQPERAKPAEPNKNKPKDFSIRDSSLEDRSKPAE</sequence>
<dbReference type="Gene3D" id="3.60.40.10">
    <property type="entry name" value="PPM-type phosphatase domain"/>
    <property type="match status" value="1"/>
</dbReference>
<dbReference type="PROSITE" id="PS51746">
    <property type="entry name" value="PPM_2"/>
    <property type="match status" value="1"/>
</dbReference>
<evidence type="ECO:0000313" key="4">
    <source>
        <dbReference type="EMBL" id="EDY15772.1"/>
    </source>
</evidence>
<feature type="compositionally biased region" description="Pro residues" evidence="1">
    <location>
        <begin position="336"/>
        <end position="352"/>
    </location>
</feature>
<evidence type="ECO:0000256" key="1">
    <source>
        <dbReference type="SAM" id="MobiDB-lite"/>
    </source>
</evidence>
<dbReference type="EMBL" id="ABVL01000058">
    <property type="protein sequence ID" value="EDY15772.1"/>
    <property type="molecule type" value="Genomic_DNA"/>
</dbReference>
<keyword evidence="2" id="KW-1133">Transmembrane helix</keyword>
<keyword evidence="5" id="KW-1185">Reference proteome</keyword>
<dbReference type="RefSeq" id="WP_006984016.1">
    <property type="nucleotide sequence ID" value="NZ_ABVL01000058.1"/>
</dbReference>
<dbReference type="eggNOG" id="COG0631">
    <property type="taxonomic scope" value="Bacteria"/>
</dbReference>
<evidence type="ECO:0000259" key="3">
    <source>
        <dbReference type="PROSITE" id="PS51746"/>
    </source>
</evidence>
<feature type="transmembrane region" description="Helical" evidence="2">
    <location>
        <begin position="286"/>
        <end position="305"/>
    </location>
</feature>
<organism evidence="4 5">
    <name type="scientific">Chthoniobacter flavus Ellin428</name>
    <dbReference type="NCBI Taxonomy" id="497964"/>
    <lineage>
        <taxon>Bacteria</taxon>
        <taxon>Pseudomonadati</taxon>
        <taxon>Verrucomicrobiota</taxon>
        <taxon>Spartobacteria</taxon>
        <taxon>Chthoniobacterales</taxon>
        <taxon>Chthoniobacteraceae</taxon>
        <taxon>Chthoniobacter</taxon>
    </lineage>
</organism>
<reference evidence="4 5" key="1">
    <citation type="journal article" date="2011" name="J. Bacteriol.">
        <title>Genome sequence of Chthoniobacter flavus Ellin428, an aerobic heterotrophic soil bacterium.</title>
        <authorList>
            <person name="Kant R."/>
            <person name="van Passel M.W."/>
            <person name="Palva A."/>
            <person name="Lucas S."/>
            <person name="Lapidus A."/>
            <person name="Glavina Del Rio T."/>
            <person name="Dalin E."/>
            <person name="Tice H."/>
            <person name="Bruce D."/>
            <person name="Goodwin L."/>
            <person name="Pitluck S."/>
            <person name="Larimer F.W."/>
            <person name="Land M.L."/>
            <person name="Hauser L."/>
            <person name="Sangwan P."/>
            <person name="de Vos W.M."/>
            <person name="Janssen P.H."/>
            <person name="Smidt H."/>
        </authorList>
    </citation>
    <scope>NUCLEOTIDE SEQUENCE [LARGE SCALE GENOMIC DNA]</scope>
    <source>
        <strain evidence="4 5">Ellin428</strain>
    </source>
</reference>
<keyword evidence="2" id="KW-0472">Membrane</keyword>
<feature type="compositionally biased region" description="Basic and acidic residues" evidence="1">
    <location>
        <begin position="392"/>
        <end position="424"/>
    </location>
</feature>
<dbReference type="SUPFAM" id="SSF81606">
    <property type="entry name" value="PP2C-like"/>
    <property type="match status" value="1"/>
</dbReference>